<comment type="catalytic activity">
    <reaction evidence="7">
        <text>8-oxo-dATP + H2O = 8-oxo-dAMP + diphosphate + H(+)</text>
        <dbReference type="Rhea" id="RHEA:65396"/>
        <dbReference type="ChEBI" id="CHEBI:15377"/>
        <dbReference type="ChEBI" id="CHEBI:15378"/>
        <dbReference type="ChEBI" id="CHEBI:33019"/>
        <dbReference type="ChEBI" id="CHEBI:71361"/>
        <dbReference type="ChEBI" id="CHEBI:172871"/>
    </reaction>
    <physiologicalReaction direction="left-to-right" evidence="7">
        <dbReference type="Rhea" id="RHEA:65397"/>
    </physiologicalReaction>
</comment>
<evidence type="ECO:0000256" key="7">
    <source>
        <dbReference type="ARBA" id="ARBA00024448"/>
    </source>
</evidence>
<evidence type="ECO:0000256" key="10">
    <source>
        <dbReference type="ARBA" id="ARBA00024596"/>
    </source>
</evidence>
<evidence type="ECO:0000256" key="5">
    <source>
        <dbReference type="ARBA" id="ARBA00022801"/>
    </source>
</evidence>
<name>A0ABT2GWM4_9MICO</name>
<evidence type="ECO:0000313" key="23">
    <source>
        <dbReference type="EMBL" id="MCS5732366.1"/>
    </source>
</evidence>
<protein>
    <recommendedName>
        <fullName evidence="12">Oxidized purine nucleoside triphosphate hydrolase</fullName>
        <ecNumber evidence="11">3.6.1.56</ecNumber>
    </recommendedName>
    <alternativeName>
        <fullName evidence="16">2-hydroxy-dATP diphosphatase</fullName>
    </alternativeName>
    <alternativeName>
        <fullName evidence="15">7,8-dihydro-8-oxoguanine triphosphatase</fullName>
    </alternativeName>
    <alternativeName>
        <fullName evidence="14">8-oxo-dGTPase</fullName>
    </alternativeName>
    <alternativeName>
        <fullName evidence="17">Methylated purine nucleoside triphosphate hydrolase</fullName>
    </alternativeName>
    <alternativeName>
        <fullName evidence="13">Nucleoside diphosphate-linked moiety X motif 1</fullName>
    </alternativeName>
</protein>
<evidence type="ECO:0000256" key="14">
    <source>
        <dbReference type="ARBA" id="ARBA00030634"/>
    </source>
</evidence>
<keyword evidence="24" id="KW-1185">Reference proteome</keyword>
<dbReference type="EC" id="3.6.1.56" evidence="11"/>
<evidence type="ECO:0000256" key="8">
    <source>
        <dbReference type="ARBA" id="ARBA00024459"/>
    </source>
</evidence>
<dbReference type="InterPro" id="IPR000086">
    <property type="entry name" value="NUDIX_hydrolase_dom"/>
</dbReference>
<evidence type="ECO:0000256" key="19">
    <source>
        <dbReference type="ARBA" id="ARBA00048894"/>
    </source>
</evidence>
<comment type="catalytic activity">
    <reaction evidence="10">
        <text>2-oxo-ATP + H2O = 2-oxo-AMP + diphosphate + H(+)</text>
        <dbReference type="Rhea" id="RHEA:67392"/>
        <dbReference type="ChEBI" id="CHEBI:15377"/>
        <dbReference type="ChEBI" id="CHEBI:15378"/>
        <dbReference type="ChEBI" id="CHEBI:33019"/>
        <dbReference type="ChEBI" id="CHEBI:71395"/>
        <dbReference type="ChEBI" id="CHEBI:172878"/>
    </reaction>
    <physiologicalReaction direction="left-to-right" evidence="10">
        <dbReference type="Rhea" id="RHEA:67393"/>
    </physiologicalReaction>
</comment>
<dbReference type="Proteomes" id="UP001165586">
    <property type="component" value="Unassembled WGS sequence"/>
</dbReference>
<dbReference type="EMBL" id="JANLCJ010000001">
    <property type="protein sequence ID" value="MCS5732366.1"/>
    <property type="molecule type" value="Genomic_DNA"/>
</dbReference>
<evidence type="ECO:0000256" key="2">
    <source>
        <dbReference type="ARBA" id="ARBA00005582"/>
    </source>
</evidence>
<comment type="similarity">
    <text evidence="2">Belongs to the Nudix hydrolase family.</text>
</comment>
<comment type="catalytic activity">
    <reaction evidence="20">
        <text>N(6)-methyl-dATP + H2O = N(6)-methyl-dAMP + diphosphate + H(+)</text>
        <dbReference type="Rhea" id="RHEA:67604"/>
        <dbReference type="ChEBI" id="CHEBI:15377"/>
        <dbReference type="ChEBI" id="CHEBI:15378"/>
        <dbReference type="ChEBI" id="CHEBI:33019"/>
        <dbReference type="ChEBI" id="CHEBI:169976"/>
        <dbReference type="ChEBI" id="CHEBI:172872"/>
    </reaction>
    <physiologicalReaction direction="left-to-right" evidence="20">
        <dbReference type="Rhea" id="RHEA:67605"/>
    </physiologicalReaction>
</comment>
<comment type="catalytic activity">
    <reaction evidence="18">
        <text>N(6)-methyl-ATP + H2O = N(6)-methyl-AMP + diphosphate + H(+)</text>
        <dbReference type="Rhea" id="RHEA:67608"/>
        <dbReference type="ChEBI" id="CHEBI:15377"/>
        <dbReference type="ChEBI" id="CHEBI:15378"/>
        <dbReference type="ChEBI" id="CHEBI:33019"/>
        <dbReference type="ChEBI" id="CHEBI:144842"/>
        <dbReference type="ChEBI" id="CHEBI:172873"/>
    </reaction>
    <physiologicalReaction direction="left-to-right" evidence="18">
        <dbReference type="Rhea" id="RHEA:67609"/>
    </physiologicalReaction>
</comment>
<dbReference type="InterPro" id="IPR003563">
    <property type="entry name" value="8ODP"/>
</dbReference>
<proteinExistence type="inferred from homology"/>
<evidence type="ECO:0000313" key="24">
    <source>
        <dbReference type="Proteomes" id="UP001165586"/>
    </source>
</evidence>
<comment type="catalytic activity">
    <reaction evidence="9">
        <text>8-oxo-dGTP + H2O = 8-oxo-dGMP + diphosphate + H(+)</text>
        <dbReference type="Rhea" id="RHEA:31575"/>
        <dbReference type="ChEBI" id="CHEBI:15377"/>
        <dbReference type="ChEBI" id="CHEBI:15378"/>
        <dbReference type="ChEBI" id="CHEBI:33019"/>
        <dbReference type="ChEBI" id="CHEBI:63224"/>
        <dbReference type="ChEBI" id="CHEBI:77896"/>
    </reaction>
    <physiologicalReaction direction="left-to-right" evidence="9">
        <dbReference type="Rhea" id="RHEA:31576"/>
    </physiologicalReaction>
</comment>
<comment type="cofactor">
    <cofactor evidence="1">
        <name>Mg(2+)</name>
        <dbReference type="ChEBI" id="CHEBI:18420"/>
    </cofactor>
</comment>
<comment type="subunit">
    <text evidence="3">Monomer.</text>
</comment>
<sequence length="170" mass="18632">MSPVSPYQVCVAFLTRIGPDGRAEVLLGRKKTGLGSGNIVGLGGKIEPGETALEAIVREIEEESSLVVDPADLTEVGLVKFAFPFRENWSQDSTVFVASRFTGEPQESDEVSPAWYAIDDLPLDEMWNDARYWLPTVLAGGRVLGDFTFGEDCATVSDHELHDPLLRHSH</sequence>
<dbReference type="PANTHER" id="PTHR43758">
    <property type="entry name" value="7,8-DIHYDRO-8-OXOGUANINE TRIPHOSPHATASE"/>
    <property type="match status" value="1"/>
</dbReference>
<evidence type="ECO:0000256" key="9">
    <source>
        <dbReference type="ARBA" id="ARBA00024486"/>
    </source>
</evidence>
<evidence type="ECO:0000256" key="18">
    <source>
        <dbReference type="ARBA" id="ARBA00048002"/>
    </source>
</evidence>
<evidence type="ECO:0000256" key="3">
    <source>
        <dbReference type="ARBA" id="ARBA00011245"/>
    </source>
</evidence>
<comment type="catalytic activity">
    <reaction evidence="8">
        <text>2-oxo-dATP + H2O = 2-oxo-dAMP + diphosphate + H(+)</text>
        <dbReference type="Rhea" id="RHEA:31583"/>
        <dbReference type="ChEBI" id="CHEBI:15377"/>
        <dbReference type="ChEBI" id="CHEBI:15378"/>
        <dbReference type="ChEBI" id="CHEBI:33019"/>
        <dbReference type="ChEBI" id="CHEBI:63212"/>
        <dbReference type="ChEBI" id="CHEBI:77897"/>
        <dbReference type="EC" id="3.6.1.56"/>
    </reaction>
    <physiologicalReaction direction="left-to-right" evidence="8">
        <dbReference type="Rhea" id="RHEA:31584"/>
    </physiologicalReaction>
</comment>
<evidence type="ECO:0000256" key="13">
    <source>
        <dbReference type="ARBA" id="ARBA00029673"/>
    </source>
</evidence>
<organism evidence="23 24">
    <name type="scientific">Herbiconiux daphne</name>
    <dbReference type="NCBI Taxonomy" id="2970914"/>
    <lineage>
        <taxon>Bacteria</taxon>
        <taxon>Bacillati</taxon>
        <taxon>Actinomycetota</taxon>
        <taxon>Actinomycetes</taxon>
        <taxon>Micrococcales</taxon>
        <taxon>Microbacteriaceae</taxon>
        <taxon>Herbiconiux</taxon>
    </lineage>
</organism>
<keyword evidence="6" id="KW-0460">Magnesium</keyword>
<keyword evidence="4" id="KW-0479">Metal-binding</keyword>
<dbReference type="InterPro" id="IPR015797">
    <property type="entry name" value="NUDIX_hydrolase-like_dom_sf"/>
</dbReference>
<dbReference type="PRINTS" id="PR01403">
    <property type="entry name" value="8OXTPHPHTASE"/>
</dbReference>
<feature type="domain" description="Nudix hydrolase" evidence="22">
    <location>
        <begin position="6"/>
        <end position="143"/>
    </location>
</feature>
<comment type="catalytic activity">
    <reaction evidence="19">
        <text>O(6)-methyl-dGTP + H2O = O(6)-methyl-dGMP + diphosphate + H(+)</text>
        <dbReference type="Rhea" id="RHEA:67600"/>
        <dbReference type="ChEBI" id="CHEBI:15377"/>
        <dbReference type="ChEBI" id="CHEBI:15378"/>
        <dbReference type="ChEBI" id="CHEBI:33019"/>
        <dbReference type="ChEBI" id="CHEBI:169974"/>
        <dbReference type="ChEBI" id="CHEBI:169975"/>
    </reaction>
    <physiologicalReaction direction="left-to-right" evidence="19">
        <dbReference type="Rhea" id="RHEA:67601"/>
    </physiologicalReaction>
</comment>
<keyword evidence="5" id="KW-0378">Hydrolase</keyword>
<evidence type="ECO:0000256" key="20">
    <source>
        <dbReference type="ARBA" id="ARBA00049032"/>
    </source>
</evidence>
<evidence type="ECO:0000256" key="17">
    <source>
        <dbReference type="ARBA" id="ARBA00032071"/>
    </source>
</evidence>
<dbReference type="PROSITE" id="PS51462">
    <property type="entry name" value="NUDIX"/>
    <property type="match status" value="1"/>
</dbReference>
<dbReference type="Gene3D" id="3.90.79.10">
    <property type="entry name" value="Nucleoside Triphosphate Pyrophosphohydrolase"/>
    <property type="match status" value="1"/>
</dbReference>
<evidence type="ECO:0000256" key="16">
    <source>
        <dbReference type="ARBA" id="ARBA00031927"/>
    </source>
</evidence>
<accession>A0ABT2GWM4</accession>
<evidence type="ECO:0000256" key="21">
    <source>
        <dbReference type="ARBA" id="ARBA00053094"/>
    </source>
</evidence>
<evidence type="ECO:0000256" key="6">
    <source>
        <dbReference type="ARBA" id="ARBA00022842"/>
    </source>
</evidence>
<dbReference type="RefSeq" id="WP_259536962.1">
    <property type="nucleotide sequence ID" value="NZ_JANLCJ010000001.1"/>
</dbReference>
<evidence type="ECO:0000256" key="1">
    <source>
        <dbReference type="ARBA" id="ARBA00001946"/>
    </source>
</evidence>
<dbReference type="SUPFAM" id="SSF55811">
    <property type="entry name" value="Nudix"/>
    <property type="match status" value="1"/>
</dbReference>
<evidence type="ECO:0000256" key="4">
    <source>
        <dbReference type="ARBA" id="ARBA00022723"/>
    </source>
</evidence>
<evidence type="ECO:0000256" key="11">
    <source>
        <dbReference type="ARBA" id="ARBA00026103"/>
    </source>
</evidence>
<evidence type="ECO:0000259" key="22">
    <source>
        <dbReference type="PROSITE" id="PS51462"/>
    </source>
</evidence>
<reference evidence="23" key="1">
    <citation type="submission" date="2022-08" db="EMBL/GenBank/DDBJ databases">
        <authorList>
            <person name="Deng Y."/>
            <person name="Han X.-F."/>
            <person name="Zhang Y.-Q."/>
        </authorList>
    </citation>
    <scope>NUCLEOTIDE SEQUENCE</scope>
    <source>
        <strain evidence="23">CPCC 203386</strain>
    </source>
</reference>
<dbReference type="PANTHER" id="PTHR43758:SF2">
    <property type="entry name" value="OXIDIZED PURINE NUCLEOSIDE TRIPHOSPHATE HYDROLASE"/>
    <property type="match status" value="1"/>
</dbReference>
<comment type="caution">
    <text evidence="23">The sequence shown here is derived from an EMBL/GenBank/DDBJ whole genome shotgun (WGS) entry which is preliminary data.</text>
</comment>
<evidence type="ECO:0000256" key="15">
    <source>
        <dbReference type="ARBA" id="ARBA00030682"/>
    </source>
</evidence>
<gene>
    <name evidence="23" type="ORF">N1032_01235</name>
</gene>
<dbReference type="Pfam" id="PF00293">
    <property type="entry name" value="NUDIX"/>
    <property type="match status" value="1"/>
</dbReference>
<comment type="function">
    <text evidence="21">Oxidized purine nucleoside triphosphate hydrolase which is a prominent sanitizer of the oxidized nucleotide pool. Catalyzes the hydrolysis of 2-oxo-dATP (2-hydroxy-dATP) into 2-oxo-dAMP. Also has a significant hydrolase activity toward 2-oxo-ATP, 8-oxo-dGTP and 8-oxo-dATP. Through the hydrolysis of oxidized purine nucleoside triphosphates, prevents their incorporation into DNA and the subsequent transversions A:T to C:G and G:C to T:A. Also catalyzes the hydrolysis of methylated purine nucleoside triphosphate preventing their integration into DNA. Through this antimutagenic activity protects cells from oxidative stress.</text>
</comment>
<evidence type="ECO:0000256" key="12">
    <source>
        <dbReference type="ARBA" id="ARBA00026218"/>
    </source>
</evidence>
<dbReference type="CDD" id="cd03427">
    <property type="entry name" value="NUDIX_MTH1_Nudt1"/>
    <property type="match status" value="1"/>
</dbReference>